<proteinExistence type="predicted"/>
<evidence type="ECO:0000256" key="1">
    <source>
        <dbReference type="SAM" id="MobiDB-lite"/>
    </source>
</evidence>
<dbReference type="AlphaFoldDB" id="A0AAE1DU20"/>
<dbReference type="EMBL" id="JAWDGP010002514">
    <property type="protein sequence ID" value="KAK3782340.1"/>
    <property type="molecule type" value="Genomic_DNA"/>
</dbReference>
<keyword evidence="3" id="KW-1185">Reference proteome</keyword>
<accession>A0AAE1DU20</accession>
<evidence type="ECO:0000313" key="3">
    <source>
        <dbReference type="Proteomes" id="UP001283361"/>
    </source>
</evidence>
<feature type="region of interest" description="Disordered" evidence="1">
    <location>
        <begin position="85"/>
        <end position="111"/>
    </location>
</feature>
<comment type="caution">
    <text evidence="2">The sequence shown here is derived from an EMBL/GenBank/DDBJ whole genome shotgun (WGS) entry which is preliminary data.</text>
</comment>
<dbReference type="Proteomes" id="UP001283361">
    <property type="component" value="Unassembled WGS sequence"/>
</dbReference>
<organism evidence="2 3">
    <name type="scientific">Elysia crispata</name>
    <name type="common">lettuce slug</name>
    <dbReference type="NCBI Taxonomy" id="231223"/>
    <lineage>
        <taxon>Eukaryota</taxon>
        <taxon>Metazoa</taxon>
        <taxon>Spiralia</taxon>
        <taxon>Lophotrochozoa</taxon>
        <taxon>Mollusca</taxon>
        <taxon>Gastropoda</taxon>
        <taxon>Heterobranchia</taxon>
        <taxon>Euthyneura</taxon>
        <taxon>Panpulmonata</taxon>
        <taxon>Sacoglossa</taxon>
        <taxon>Placobranchoidea</taxon>
        <taxon>Plakobranchidae</taxon>
        <taxon>Elysia</taxon>
    </lineage>
</organism>
<gene>
    <name evidence="2" type="ORF">RRG08_027888</name>
</gene>
<protein>
    <submittedName>
        <fullName evidence="2">Uncharacterized protein</fullName>
    </submittedName>
</protein>
<evidence type="ECO:0000313" key="2">
    <source>
        <dbReference type="EMBL" id="KAK3782340.1"/>
    </source>
</evidence>
<sequence length="111" mass="12768">MTKKKTFYANRLKKFITRDNEPNQQRMISGCFAVEEDDADKEIFELNEIVLKEGFESINLGPNLTEEYQEKLGRLVNEFNDLELPDTTPNQADTGSTCHQQTTPTPIYYGT</sequence>
<reference evidence="2" key="1">
    <citation type="journal article" date="2023" name="G3 (Bethesda)">
        <title>A reference genome for the long-term kleptoplast-retaining sea slug Elysia crispata morphotype clarki.</title>
        <authorList>
            <person name="Eastman K.E."/>
            <person name="Pendleton A.L."/>
            <person name="Shaikh M.A."/>
            <person name="Suttiyut T."/>
            <person name="Ogas R."/>
            <person name="Tomko P."/>
            <person name="Gavelis G."/>
            <person name="Widhalm J.R."/>
            <person name="Wisecaver J.H."/>
        </authorList>
    </citation>
    <scope>NUCLEOTIDE SEQUENCE</scope>
    <source>
        <strain evidence="2">ECLA1</strain>
    </source>
</reference>
<name>A0AAE1DU20_9GAST</name>
<feature type="compositionally biased region" description="Polar residues" evidence="1">
    <location>
        <begin position="87"/>
        <end position="105"/>
    </location>
</feature>